<sequence precursor="true">MLTGTATRAGAVITATVILIGAAILRGSSAAADPNQDDQFLAALDQHGIPALENAPSLIATAHEVCRKLDGGVPADRVVESMTNFAVNSDSNLNRFPRDRLTRTFTRFVAAAVQAYCPANQNKLISFRGAPAPEPTEPRARIAASPQTAATSGSDVPAGLFAPDMTNTPTAWQQPTPTVGVFVGIYDWGQRPGCTAHGTVVAPPIQTVPAGETIAPKPPQFTGPPPPPANILIPPQAPKPPPPRQQPPSPQQLPPAPPELPPQAPPPPQQMEPEPPAVGPQPGGAAGGAGGSAGSSGGGGGSGPAEPTPPPAPMPPGVIRIAP</sequence>
<dbReference type="EMBL" id="LR130759">
    <property type="protein sequence ID" value="VDM89606.1"/>
    <property type="molecule type" value="Genomic_DNA"/>
</dbReference>
<organism evidence="3 4">
    <name type="scientific">Mycobacterium basiliense</name>
    <dbReference type="NCBI Taxonomy" id="2094119"/>
    <lineage>
        <taxon>Bacteria</taxon>
        <taxon>Bacillati</taxon>
        <taxon>Actinomycetota</taxon>
        <taxon>Actinomycetes</taxon>
        <taxon>Mycobacteriales</taxon>
        <taxon>Mycobacteriaceae</taxon>
        <taxon>Mycobacterium</taxon>
    </lineage>
</organism>
<feature type="compositionally biased region" description="Pro residues" evidence="1">
    <location>
        <begin position="216"/>
        <end position="279"/>
    </location>
</feature>
<proteinExistence type="predicted"/>
<dbReference type="PRINTS" id="PR01217">
    <property type="entry name" value="PRICHEXTENSN"/>
</dbReference>
<name>A0A3S4CD87_9MYCO</name>
<evidence type="ECO:0000313" key="4">
    <source>
        <dbReference type="Proteomes" id="UP000269998"/>
    </source>
</evidence>
<dbReference type="OrthoDB" id="4752037at2"/>
<gene>
    <name evidence="3" type="ORF">MB901379_03184</name>
</gene>
<keyword evidence="4" id="KW-1185">Reference proteome</keyword>
<evidence type="ECO:0000313" key="3">
    <source>
        <dbReference type="EMBL" id="VDM89606.1"/>
    </source>
</evidence>
<protein>
    <recommendedName>
        <fullName evidence="2">DUF732 domain-containing protein</fullName>
    </recommendedName>
</protein>
<dbReference type="Pfam" id="PF05305">
    <property type="entry name" value="DUF732"/>
    <property type="match status" value="1"/>
</dbReference>
<dbReference type="KEGG" id="mbai:MB901379_03184"/>
<accession>A0A3S4CD87</accession>
<reference evidence="4" key="1">
    <citation type="submission" date="2018-02" db="EMBL/GenBank/DDBJ databases">
        <authorList>
            <person name="Seth-Smith MB H."/>
            <person name="Seth-Smith H."/>
        </authorList>
    </citation>
    <scope>NUCLEOTIDE SEQUENCE [LARGE SCALE GENOMIC DNA]</scope>
</reference>
<feature type="compositionally biased region" description="Gly residues" evidence="1">
    <location>
        <begin position="281"/>
        <end position="303"/>
    </location>
</feature>
<dbReference type="RefSeq" id="WP_158017439.1">
    <property type="nucleotide sequence ID" value="NZ_CBCSKE010000018.1"/>
</dbReference>
<feature type="compositionally biased region" description="Pro residues" evidence="1">
    <location>
        <begin position="306"/>
        <end position="316"/>
    </location>
</feature>
<evidence type="ECO:0000259" key="2">
    <source>
        <dbReference type="Pfam" id="PF05305"/>
    </source>
</evidence>
<feature type="region of interest" description="Disordered" evidence="1">
    <location>
        <begin position="209"/>
        <end position="323"/>
    </location>
</feature>
<dbReference type="AlphaFoldDB" id="A0A3S4CD87"/>
<feature type="domain" description="DUF732" evidence="2">
    <location>
        <begin position="36"/>
        <end position="118"/>
    </location>
</feature>
<evidence type="ECO:0000256" key="1">
    <source>
        <dbReference type="SAM" id="MobiDB-lite"/>
    </source>
</evidence>
<dbReference type="Proteomes" id="UP000269998">
    <property type="component" value="Chromosome"/>
</dbReference>
<dbReference type="InterPro" id="IPR007969">
    <property type="entry name" value="DUF732"/>
</dbReference>